<feature type="transmembrane region" description="Helical" evidence="2">
    <location>
        <begin position="130"/>
        <end position="153"/>
    </location>
</feature>
<evidence type="ECO:0000313" key="4">
    <source>
        <dbReference type="Proteomes" id="UP001341840"/>
    </source>
</evidence>
<comment type="caution">
    <text evidence="3">The sequence shown here is derived from an EMBL/GenBank/DDBJ whole genome shotgun (WGS) entry which is preliminary data.</text>
</comment>
<reference evidence="3 4" key="1">
    <citation type="journal article" date="2023" name="Plants (Basel)">
        <title>Bridging the Gap: Combining Genomics and Transcriptomics Approaches to Understand Stylosanthes scabra, an Orphan Legume from the Brazilian Caatinga.</title>
        <authorList>
            <person name="Ferreira-Neto J.R.C."/>
            <person name="da Silva M.D."/>
            <person name="Binneck E."/>
            <person name="de Melo N.F."/>
            <person name="da Silva R.H."/>
            <person name="de Melo A.L.T.M."/>
            <person name="Pandolfi V."/>
            <person name="Bustamante F.O."/>
            <person name="Brasileiro-Vidal A.C."/>
            <person name="Benko-Iseppon A.M."/>
        </authorList>
    </citation>
    <scope>NUCLEOTIDE SEQUENCE [LARGE SCALE GENOMIC DNA]</scope>
    <source>
        <tissue evidence="3">Leaves</tissue>
    </source>
</reference>
<accession>A0ABU6XGJ6</accession>
<keyword evidence="2" id="KW-1133">Transmembrane helix</keyword>
<name>A0ABU6XGJ6_9FABA</name>
<keyword evidence="2" id="KW-0812">Transmembrane</keyword>
<keyword evidence="2" id="KW-0472">Membrane</keyword>
<evidence type="ECO:0000313" key="3">
    <source>
        <dbReference type="EMBL" id="MED6196782.1"/>
    </source>
</evidence>
<keyword evidence="4" id="KW-1185">Reference proteome</keyword>
<proteinExistence type="predicted"/>
<organism evidence="3 4">
    <name type="scientific">Stylosanthes scabra</name>
    <dbReference type="NCBI Taxonomy" id="79078"/>
    <lineage>
        <taxon>Eukaryota</taxon>
        <taxon>Viridiplantae</taxon>
        <taxon>Streptophyta</taxon>
        <taxon>Embryophyta</taxon>
        <taxon>Tracheophyta</taxon>
        <taxon>Spermatophyta</taxon>
        <taxon>Magnoliopsida</taxon>
        <taxon>eudicotyledons</taxon>
        <taxon>Gunneridae</taxon>
        <taxon>Pentapetalae</taxon>
        <taxon>rosids</taxon>
        <taxon>fabids</taxon>
        <taxon>Fabales</taxon>
        <taxon>Fabaceae</taxon>
        <taxon>Papilionoideae</taxon>
        <taxon>50 kb inversion clade</taxon>
        <taxon>dalbergioids sensu lato</taxon>
        <taxon>Dalbergieae</taxon>
        <taxon>Pterocarpus clade</taxon>
        <taxon>Stylosanthes</taxon>
    </lineage>
</organism>
<sequence length="155" mass="16887">MRLLFAGPSAPRPPHPAVSQSSSASFGLSDGAPREREHSPRTPLLVPVPAPAPVYPPPRVPMMDARRYRNLFRRRRITPPTPPPSDDEPSDDDDDEREDSHSISDANLGSKDVSSAGASYGSERESTMTWWIVISPALSLLPCLSALVFCLSVEL</sequence>
<protein>
    <submittedName>
        <fullName evidence="3">Uncharacterized protein</fullName>
    </submittedName>
</protein>
<evidence type="ECO:0000256" key="2">
    <source>
        <dbReference type="SAM" id="Phobius"/>
    </source>
</evidence>
<feature type="compositionally biased region" description="Acidic residues" evidence="1">
    <location>
        <begin position="85"/>
        <end position="97"/>
    </location>
</feature>
<feature type="region of interest" description="Disordered" evidence="1">
    <location>
        <begin position="1"/>
        <end position="119"/>
    </location>
</feature>
<evidence type="ECO:0000256" key="1">
    <source>
        <dbReference type="SAM" id="MobiDB-lite"/>
    </source>
</evidence>
<dbReference type="Proteomes" id="UP001341840">
    <property type="component" value="Unassembled WGS sequence"/>
</dbReference>
<gene>
    <name evidence="3" type="ORF">PIB30_050605</name>
</gene>
<feature type="compositionally biased region" description="Pro residues" evidence="1">
    <location>
        <begin position="46"/>
        <end position="60"/>
    </location>
</feature>
<dbReference type="EMBL" id="JASCZI010211798">
    <property type="protein sequence ID" value="MED6196782.1"/>
    <property type="molecule type" value="Genomic_DNA"/>
</dbReference>
<feature type="compositionally biased region" description="Basic residues" evidence="1">
    <location>
        <begin position="68"/>
        <end position="77"/>
    </location>
</feature>